<dbReference type="AlphaFoldDB" id="A0A0A9A079"/>
<reference evidence="1" key="2">
    <citation type="journal article" date="2015" name="Data Brief">
        <title>Shoot transcriptome of the giant reed, Arundo donax.</title>
        <authorList>
            <person name="Barrero R.A."/>
            <person name="Guerrero F.D."/>
            <person name="Moolhuijzen P."/>
            <person name="Goolsby J.A."/>
            <person name="Tidwell J."/>
            <person name="Bellgard S.E."/>
            <person name="Bellgard M.I."/>
        </authorList>
    </citation>
    <scope>NUCLEOTIDE SEQUENCE</scope>
    <source>
        <tissue evidence="1">Shoot tissue taken approximately 20 cm above the soil surface</tissue>
    </source>
</reference>
<dbReference type="EMBL" id="GBRH01255480">
    <property type="protein sequence ID" value="JAD42415.1"/>
    <property type="molecule type" value="Transcribed_RNA"/>
</dbReference>
<sequence length="25" mass="2864">MSLKFVNHSCHGPIICNNNRSKCFN</sequence>
<proteinExistence type="predicted"/>
<evidence type="ECO:0000313" key="1">
    <source>
        <dbReference type="EMBL" id="JAD42415.1"/>
    </source>
</evidence>
<accession>A0A0A9A079</accession>
<reference evidence="1" key="1">
    <citation type="submission" date="2014-09" db="EMBL/GenBank/DDBJ databases">
        <authorList>
            <person name="Magalhaes I.L.F."/>
            <person name="Oliveira U."/>
            <person name="Santos F.R."/>
            <person name="Vidigal T.H.D.A."/>
            <person name="Brescovit A.D."/>
            <person name="Santos A.J."/>
        </authorList>
    </citation>
    <scope>NUCLEOTIDE SEQUENCE</scope>
    <source>
        <tissue evidence="1">Shoot tissue taken approximately 20 cm above the soil surface</tissue>
    </source>
</reference>
<organism evidence="1">
    <name type="scientific">Arundo donax</name>
    <name type="common">Giant reed</name>
    <name type="synonym">Donax arundinaceus</name>
    <dbReference type="NCBI Taxonomy" id="35708"/>
    <lineage>
        <taxon>Eukaryota</taxon>
        <taxon>Viridiplantae</taxon>
        <taxon>Streptophyta</taxon>
        <taxon>Embryophyta</taxon>
        <taxon>Tracheophyta</taxon>
        <taxon>Spermatophyta</taxon>
        <taxon>Magnoliopsida</taxon>
        <taxon>Liliopsida</taxon>
        <taxon>Poales</taxon>
        <taxon>Poaceae</taxon>
        <taxon>PACMAD clade</taxon>
        <taxon>Arundinoideae</taxon>
        <taxon>Arundineae</taxon>
        <taxon>Arundo</taxon>
    </lineage>
</organism>
<name>A0A0A9A079_ARUDO</name>
<protein>
    <submittedName>
        <fullName evidence="1">Uncharacterized protein</fullName>
    </submittedName>
</protein>